<feature type="transmembrane region" description="Helical" evidence="1">
    <location>
        <begin position="118"/>
        <end position="135"/>
    </location>
</feature>
<keyword evidence="1" id="KW-1133">Transmembrane helix</keyword>
<dbReference type="AlphaFoldDB" id="A0A846R4V4"/>
<organism evidence="2 3">
    <name type="scientific">Saonia flava</name>
    <dbReference type="NCBI Taxonomy" id="523696"/>
    <lineage>
        <taxon>Bacteria</taxon>
        <taxon>Pseudomonadati</taxon>
        <taxon>Bacteroidota</taxon>
        <taxon>Flavobacteriia</taxon>
        <taxon>Flavobacteriales</taxon>
        <taxon>Flavobacteriaceae</taxon>
        <taxon>Saonia</taxon>
    </lineage>
</organism>
<protein>
    <submittedName>
        <fullName evidence="2">Cation transport ATPase</fullName>
    </submittedName>
</protein>
<dbReference type="Proteomes" id="UP000590442">
    <property type="component" value="Unassembled WGS sequence"/>
</dbReference>
<evidence type="ECO:0000313" key="3">
    <source>
        <dbReference type="Proteomes" id="UP000590442"/>
    </source>
</evidence>
<proteinExistence type="predicted"/>
<dbReference type="RefSeq" id="WP_167963999.1">
    <property type="nucleotide sequence ID" value="NZ_JAATJJ010000001.1"/>
</dbReference>
<evidence type="ECO:0000256" key="1">
    <source>
        <dbReference type="SAM" id="Phobius"/>
    </source>
</evidence>
<comment type="caution">
    <text evidence="2">The sequence shown here is derived from an EMBL/GenBank/DDBJ whole genome shotgun (WGS) entry which is preliminary data.</text>
</comment>
<dbReference type="EMBL" id="JAATJJ010000001">
    <property type="protein sequence ID" value="NJB71829.1"/>
    <property type="molecule type" value="Genomic_DNA"/>
</dbReference>
<sequence length="140" mass="15104">MFSKSNLLATLAASVVMFLLGYLIWGIATVDFYESHTLNNIAKDPMNIPLIFLGNLIAAFAMSTLYGKWARGAHSIKEGFEFGALIGLLIGFGIYLVMYATTDMLDLTGHIVEGIIDVVYYGIGGVVIAIVYKATAPKSS</sequence>
<name>A0A846R4V4_9FLAO</name>
<feature type="transmembrane region" description="Helical" evidence="1">
    <location>
        <begin position="79"/>
        <end position="98"/>
    </location>
</feature>
<evidence type="ECO:0000313" key="2">
    <source>
        <dbReference type="EMBL" id="NJB71829.1"/>
    </source>
</evidence>
<keyword evidence="1" id="KW-0812">Transmembrane</keyword>
<feature type="transmembrane region" description="Helical" evidence="1">
    <location>
        <begin position="48"/>
        <end position="67"/>
    </location>
</feature>
<keyword evidence="3" id="KW-1185">Reference proteome</keyword>
<accession>A0A846R4V4</accession>
<reference evidence="2 3" key="1">
    <citation type="submission" date="2020-03" db="EMBL/GenBank/DDBJ databases">
        <title>Genomic Encyclopedia of Type Strains, Phase IV (KMG-IV): sequencing the most valuable type-strain genomes for metagenomic binning, comparative biology and taxonomic classification.</title>
        <authorList>
            <person name="Goeker M."/>
        </authorList>
    </citation>
    <scope>NUCLEOTIDE SEQUENCE [LARGE SCALE GENOMIC DNA]</scope>
    <source>
        <strain evidence="2 3">DSM 29762</strain>
    </source>
</reference>
<keyword evidence="1" id="KW-0472">Membrane</keyword>
<gene>
    <name evidence="2" type="ORF">GGR42_002291</name>
</gene>
<feature type="transmembrane region" description="Helical" evidence="1">
    <location>
        <begin position="7"/>
        <end position="28"/>
    </location>
</feature>